<proteinExistence type="inferred from homology"/>
<keyword evidence="3" id="KW-0378">Hydrolase</keyword>
<keyword evidence="2" id="KW-0645">Protease</keyword>
<dbReference type="GO" id="GO:0008234">
    <property type="term" value="F:cysteine-type peptidase activity"/>
    <property type="evidence" value="ECO:0007669"/>
    <property type="project" value="UniProtKB-KW"/>
</dbReference>
<dbReference type="SUPFAM" id="SSF53955">
    <property type="entry name" value="Lysozyme-like"/>
    <property type="match status" value="1"/>
</dbReference>
<dbReference type="Pfam" id="PF00877">
    <property type="entry name" value="NLPC_P60"/>
    <property type="match status" value="1"/>
</dbReference>
<comment type="caution">
    <text evidence="6">The sequence shown here is derived from an EMBL/GenBank/DDBJ whole genome shotgun (WGS) entry which is preliminary data.</text>
</comment>
<evidence type="ECO:0000313" key="6">
    <source>
        <dbReference type="EMBL" id="MCF2531180.1"/>
    </source>
</evidence>
<evidence type="ECO:0000256" key="2">
    <source>
        <dbReference type="ARBA" id="ARBA00022670"/>
    </source>
</evidence>
<evidence type="ECO:0000256" key="3">
    <source>
        <dbReference type="ARBA" id="ARBA00022801"/>
    </source>
</evidence>
<dbReference type="AlphaFoldDB" id="A0AA41U2X7"/>
<evidence type="ECO:0000313" key="7">
    <source>
        <dbReference type="Proteomes" id="UP001165378"/>
    </source>
</evidence>
<dbReference type="CDD" id="cd13399">
    <property type="entry name" value="Slt35-like"/>
    <property type="match status" value="1"/>
</dbReference>
<comment type="similarity">
    <text evidence="1">Belongs to the peptidase C40 family.</text>
</comment>
<sequence length="302" mass="30767">MFARIAAASVAVVVSLIILVAVAATAIVGAIGKLLTSTVTSPVAASADALKDIPATYLVLYQRSAATCPGLPWTVLAAVGKVETDHGRDPIQVSSAGAVGPMQFLPATWTGQGAAGSPWNPPDAIQAAADKLCQDGARGGRDIRGALFAYNHAEWYVTKVLDQAATYAAPAGTAPQQPGAAAAIAIAFAQAQIGTPYVWGGDGPSEGGFDCSGLTKAAYAAAGITIPRVAQDQYAAGPKVPPGAPLFPGDLVFYGTTTNIHHVGLYIGNGLMVDAPYTGALVRTEPYRRVGDDYYGATRPAA</sequence>
<reference evidence="6" key="1">
    <citation type="submission" date="2022-01" db="EMBL/GenBank/DDBJ databases">
        <title>Genome-Based Taxonomic Classification of the Phylum Actinobacteria.</title>
        <authorList>
            <person name="Gao Y."/>
        </authorList>
    </citation>
    <scope>NUCLEOTIDE SEQUENCE</scope>
    <source>
        <strain evidence="6">KLBMP 8922</strain>
    </source>
</reference>
<dbReference type="Proteomes" id="UP001165378">
    <property type="component" value="Unassembled WGS sequence"/>
</dbReference>
<dbReference type="RefSeq" id="WP_235055846.1">
    <property type="nucleotide sequence ID" value="NZ_JAKFHA010000021.1"/>
</dbReference>
<evidence type="ECO:0000256" key="1">
    <source>
        <dbReference type="ARBA" id="ARBA00007074"/>
    </source>
</evidence>
<dbReference type="Gene3D" id="3.90.1720.10">
    <property type="entry name" value="endopeptidase domain like (from Nostoc punctiforme)"/>
    <property type="match status" value="1"/>
</dbReference>
<feature type="domain" description="NlpC/P60" evidence="5">
    <location>
        <begin position="179"/>
        <end position="302"/>
    </location>
</feature>
<name>A0AA41U2X7_9ACTN</name>
<keyword evidence="4" id="KW-0788">Thiol protease</keyword>
<dbReference type="EMBL" id="JAKFHA010000021">
    <property type="protein sequence ID" value="MCF2531180.1"/>
    <property type="molecule type" value="Genomic_DNA"/>
</dbReference>
<dbReference type="InterPro" id="IPR000064">
    <property type="entry name" value="NLP_P60_dom"/>
</dbReference>
<evidence type="ECO:0000256" key="4">
    <source>
        <dbReference type="ARBA" id="ARBA00022807"/>
    </source>
</evidence>
<keyword evidence="7" id="KW-1185">Reference proteome</keyword>
<dbReference type="PANTHER" id="PTHR47359:SF3">
    <property type="entry name" value="NLP_P60 DOMAIN-CONTAINING PROTEIN-RELATED"/>
    <property type="match status" value="1"/>
</dbReference>
<dbReference type="InterPro" id="IPR051794">
    <property type="entry name" value="PG_Endopeptidase_C40"/>
</dbReference>
<dbReference type="PROSITE" id="PS51935">
    <property type="entry name" value="NLPC_P60"/>
    <property type="match status" value="1"/>
</dbReference>
<dbReference type="PANTHER" id="PTHR47359">
    <property type="entry name" value="PEPTIDOGLYCAN DL-ENDOPEPTIDASE CWLO"/>
    <property type="match status" value="1"/>
</dbReference>
<dbReference type="InterPro" id="IPR038765">
    <property type="entry name" value="Papain-like_cys_pep_sf"/>
</dbReference>
<evidence type="ECO:0000259" key="5">
    <source>
        <dbReference type="PROSITE" id="PS51935"/>
    </source>
</evidence>
<dbReference type="Pfam" id="PF01464">
    <property type="entry name" value="SLT"/>
    <property type="match status" value="1"/>
</dbReference>
<dbReference type="Gene3D" id="1.10.530.10">
    <property type="match status" value="1"/>
</dbReference>
<gene>
    <name evidence="6" type="ORF">LZ495_28730</name>
</gene>
<dbReference type="SUPFAM" id="SSF54001">
    <property type="entry name" value="Cysteine proteinases"/>
    <property type="match status" value="1"/>
</dbReference>
<accession>A0AA41U2X7</accession>
<dbReference type="GO" id="GO:0006508">
    <property type="term" value="P:proteolysis"/>
    <property type="evidence" value="ECO:0007669"/>
    <property type="project" value="UniProtKB-KW"/>
</dbReference>
<organism evidence="6 7">
    <name type="scientific">Yinghuangia soli</name>
    <dbReference type="NCBI Taxonomy" id="2908204"/>
    <lineage>
        <taxon>Bacteria</taxon>
        <taxon>Bacillati</taxon>
        <taxon>Actinomycetota</taxon>
        <taxon>Actinomycetes</taxon>
        <taxon>Kitasatosporales</taxon>
        <taxon>Streptomycetaceae</taxon>
        <taxon>Yinghuangia</taxon>
    </lineage>
</organism>
<dbReference type="InterPro" id="IPR023346">
    <property type="entry name" value="Lysozyme-like_dom_sf"/>
</dbReference>
<protein>
    <submittedName>
        <fullName evidence="6">Bifunctional lytic transglycosylase/C40 family peptidase</fullName>
    </submittedName>
</protein>
<dbReference type="InterPro" id="IPR008258">
    <property type="entry name" value="Transglycosylase_SLT_dom_1"/>
</dbReference>